<accession>A0A8X6J5W8</accession>
<evidence type="ECO:0000256" key="12">
    <source>
        <dbReference type="PROSITE-ProRule" id="PRU01355"/>
    </source>
</evidence>
<evidence type="ECO:0000313" key="16">
    <source>
        <dbReference type="Proteomes" id="UP000886998"/>
    </source>
</evidence>
<dbReference type="GO" id="GO:0004180">
    <property type="term" value="F:carboxypeptidase activity"/>
    <property type="evidence" value="ECO:0007669"/>
    <property type="project" value="UniProtKB-KW"/>
</dbReference>
<keyword evidence="13" id="KW-0645">Protease</keyword>
<feature type="binding site" evidence="11">
    <location>
        <position position="404"/>
    </location>
    <ligand>
        <name>Zn(2+)</name>
        <dbReference type="ChEBI" id="CHEBI:29105"/>
        <label>2</label>
        <note>catalytic</note>
    </ligand>
</feature>
<keyword evidence="2 14" id="KW-0732">Signal</keyword>
<evidence type="ECO:0000313" key="15">
    <source>
        <dbReference type="EMBL" id="GFS38552.1"/>
    </source>
</evidence>
<feature type="glycosylation site" description="N-linked (GlcNAc...) (complex) asparagine" evidence="6">
    <location>
        <position position="115"/>
    </location>
</feature>
<keyword evidence="16" id="KW-1185">Reference proteome</keyword>
<evidence type="ECO:0000256" key="11">
    <source>
        <dbReference type="PIRSR" id="PIRSR601548-8"/>
    </source>
</evidence>
<evidence type="ECO:0000256" key="14">
    <source>
        <dbReference type="SAM" id="SignalP"/>
    </source>
</evidence>
<evidence type="ECO:0000256" key="1">
    <source>
        <dbReference type="ARBA" id="ARBA00008139"/>
    </source>
</evidence>
<comment type="similarity">
    <text evidence="1 12 13">Belongs to the peptidase M2 family.</text>
</comment>
<keyword evidence="9 13" id="KW-0862">Zinc</keyword>
<evidence type="ECO:0000256" key="9">
    <source>
        <dbReference type="PIRSR" id="PIRSR601548-3"/>
    </source>
</evidence>
<feature type="binding site" evidence="9">
    <location>
        <position position="408"/>
    </location>
    <ligand>
        <name>Zn(2+)</name>
        <dbReference type="ChEBI" id="CHEBI:29105"/>
        <label>1</label>
        <note>catalytic</note>
    </ligand>
</feature>
<dbReference type="AlphaFoldDB" id="A0A8X6J5W8"/>
<evidence type="ECO:0000256" key="2">
    <source>
        <dbReference type="ARBA" id="ARBA00022729"/>
    </source>
</evidence>
<name>A0A8X6J5W8_9ARAC</name>
<dbReference type="PANTHER" id="PTHR10514">
    <property type="entry name" value="ANGIOTENSIN-CONVERTING ENZYME"/>
    <property type="match status" value="1"/>
</dbReference>
<dbReference type="GO" id="GO:0006508">
    <property type="term" value="P:proteolysis"/>
    <property type="evidence" value="ECO:0007669"/>
    <property type="project" value="UniProtKB-KW"/>
</dbReference>
<feature type="binding site" evidence="9">
    <location>
        <position position="404"/>
    </location>
    <ligand>
        <name>Zn(2+)</name>
        <dbReference type="ChEBI" id="CHEBI:29105"/>
        <label>1</label>
        <note>catalytic</note>
    </ligand>
</feature>
<evidence type="ECO:0000256" key="5">
    <source>
        <dbReference type="PIRSR" id="PIRSR601548-1"/>
    </source>
</evidence>
<comment type="caution">
    <text evidence="12">Lacks conserved residue(s) required for the propagation of feature annotation.</text>
</comment>
<feature type="active site" description="Proton donor 1" evidence="5">
    <location>
        <position position="538"/>
    </location>
</feature>
<dbReference type="GO" id="GO:0046872">
    <property type="term" value="F:metal ion binding"/>
    <property type="evidence" value="ECO:0007669"/>
    <property type="project" value="UniProtKB-KW"/>
</dbReference>
<feature type="binding site" evidence="11">
    <location>
        <position position="408"/>
    </location>
    <ligand>
        <name>Zn(2+)</name>
        <dbReference type="ChEBI" id="CHEBI:29105"/>
        <label>2</label>
        <note>catalytic</note>
    </ligand>
</feature>
<evidence type="ECO:0000256" key="10">
    <source>
        <dbReference type="PIRSR" id="PIRSR601548-4"/>
    </source>
</evidence>
<keyword evidence="13" id="KW-0378">Hydrolase</keyword>
<protein>
    <recommendedName>
        <fullName evidence="13">Angiotensin-converting enzyme</fullName>
        <ecNumber evidence="13">3.4.-.-</ecNumber>
    </recommendedName>
</protein>
<feature type="binding site" evidence="8">
    <location>
        <position position="547"/>
    </location>
    <ligand>
        <name>chloride</name>
        <dbReference type="ChEBI" id="CHEBI:17996"/>
        <label>1</label>
    </ligand>
</feature>
<dbReference type="GO" id="GO:0005886">
    <property type="term" value="C:plasma membrane"/>
    <property type="evidence" value="ECO:0007669"/>
    <property type="project" value="TreeGrafter"/>
</dbReference>
<evidence type="ECO:0000256" key="8">
    <source>
        <dbReference type="PIRSR" id="PIRSR601548-2"/>
    </source>
</evidence>
<feature type="active site" description="Proton acceptor 1" evidence="5">
    <location>
        <position position="405"/>
    </location>
</feature>
<feature type="binding site" evidence="11">
    <location>
        <position position="432"/>
    </location>
    <ligand>
        <name>Zn(2+)</name>
        <dbReference type="ChEBI" id="CHEBI:29105"/>
        <label>2</label>
        <note>catalytic</note>
    </ligand>
</feature>
<feature type="glycosylation site" description="N-linked (GlcNAc...) asparagine" evidence="6">
    <location>
        <position position="76"/>
    </location>
</feature>
<feature type="active site" description="Proton donor 2" evidence="7">
    <location>
        <position position="538"/>
    </location>
</feature>
<dbReference type="InterPro" id="IPR001548">
    <property type="entry name" value="Peptidase_M2"/>
</dbReference>
<dbReference type="EMBL" id="BMAV01025108">
    <property type="protein sequence ID" value="GFS38552.1"/>
    <property type="molecule type" value="Genomic_DNA"/>
</dbReference>
<proteinExistence type="inferred from homology"/>
<evidence type="ECO:0000256" key="4">
    <source>
        <dbReference type="ARBA" id="ARBA00023180"/>
    </source>
</evidence>
<feature type="disulfide bond" evidence="10">
    <location>
        <begin position="163"/>
        <end position="178"/>
    </location>
</feature>
<comment type="caution">
    <text evidence="15">The sequence shown here is derived from an EMBL/GenBank/DDBJ whole genome shotgun (WGS) entry which is preliminary data.</text>
</comment>
<sequence>MNAGTFMIATTFLYYCSLVLESKGNNLNSNEVKEDTKGNNSQKTIEEAIALMDEMDRKLTELAQSLSHATWDWSINITEANSKVLDVKSMELRFYMQEVYDKCSRFPWKSLKEKNATLYRWFELASKGHYNSEVEPIMKQEKIEQEEDFSSKMLEIYAKARVCPYPENEIFKDSNVPCTMTISDTAFLIAKSRNSQELKYYWLAIRRETGEKYKDLFLKSIEQDNKQAKRYGFKSKVEYNINKYEDAEFLKNIATQKKRLLPLYKEIHAYVRNKLIKLYKDVFIARDGPIPVHLLGSINAQIWLAIYPDIMPYPKYEEYQNIGKIMQEKGMEPIDMFLMAEEFFSSIGLKNMTAHFWKYSVIEKPRDGRQIDCHSSAHDFNDGKNFRIKMCSLVDFYSLQTVFHEMGHIQYQMHYAHLPYLFRRSANPGFHETIGDVILLSAMTPDYLRSVGLLENNTAKNTKKYEYEINFLMKMALEHVVSPLYAYIIDHWRHRVYKGYIKPDELNTKYWKYRLRYQGVCPPVKRTEKHFDIGAKYHIAAGVEYNRYLFSSILQFQIQEILCNEINHKGPLHECNIYKQKKAGELLAKLLKQGKSKSWKEILNEFSDKKYTKLDATALVNYFEPLMKWLQRKNMKEYKGWNSTDPMSCPGANDSDADTVLPMEYLITASPNINTTISRTFNYRKIRSTTRTYSF</sequence>
<keyword evidence="13" id="KW-0121">Carboxypeptidase</keyword>
<keyword evidence="9 13" id="KW-0479">Metal-binding</keyword>
<keyword evidence="13" id="KW-0482">Metalloprotease</keyword>
<dbReference type="PANTHER" id="PTHR10514:SF27">
    <property type="entry name" value="ANGIOTENSIN-CONVERTING ENZYME"/>
    <property type="match status" value="1"/>
</dbReference>
<gene>
    <name evidence="15" type="primary">Ace</name>
    <name evidence="15" type="ORF">TNIN_189811</name>
</gene>
<dbReference type="PROSITE" id="PS52011">
    <property type="entry name" value="PEPTIDASE_M2"/>
    <property type="match status" value="1"/>
</dbReference>
<evidence type="ECO:0000256" key="13">
    <source>
        <dbReference type="RuleBase" id="RU361144"/>
    </source>
</evidence>
<evidence type="ECO:0000256" key="7">
    <source>
        <dbReference type="PIRSR" id="PIRSR601548-11"/>
    </source>
</evidence>
<organism evidence="15 16">
    <name type="scientific">Trichonephila inaurata madagascariensis</name>
    <dbReference type="NCBI Taxonomy" id="2747483"/>
    <lineage>
        <taxon>Eukaryota</taxon>
        <taxon>Metazoa</taxon>
        <taxon>Ecdysozoa</taxon>
        <taxon>Arthropoda</taxon>
        <taxon>Chelicerata</taxon>
        <taxon>Arachnida</taxon>
        <taxon>Araneae</taxon>
        <taxon>Araneomorphae</taxon>
        <taxon>Entelegynae</taxon>
        <taxon>Araneoidea</taxon>
        <taxon>Nephilidae</taxon>
        <taxon>Trichonephila</taxon>
        <taxon>Trichonephila inaurata</taxon>
    </lineage>
</organism>
<evidence type="ECO:0000256" key="3">
    <source>
        <dbReference type="ARBA" id="ARBA00023157"/>
    </source>
</evidence>
<feature type="binding site" evidence="8">
    <location>
        <position position="244"/>
    </location>
    <ligand>
        <name>chloride</name>
        <dbReference type="ChEBI" id="CHEBI:17996"/>
        <label>1</label>
    </ligand>
</feature>
<dbReference type="GO" id="GO:0008237">
    <property type="term" value="F:metallopeptidase activity"/>
    <property type="evidence" value="ECO:0007669"/>
    <property type="project" value="UniProtKB-KW"/>
</dbReference>
<reference evidence="15" key="1">
    <citation type="submission" date="2020-08" db="EMBL/GenBank/DDBJ databases">
        <title>Multicomponent nature underlies the extraordinary mechanical properties of spider dragline silk.</title>
        <authorList>
            <person name="Kono N."/>
            <person name="Nakamura H."/>
            <person name="Mori M."/>
            <person name="Yoshida Y."/>
            <person name="Ohtoshi R."/>
            <person name="Malay A.D."/>
            <person name="Moran D.A.P."/>
            <person name="Tomita M."/>
            <person name="Numata K."/>
            <person name="Arakawa K."/>
        </authorList>
    </citation>
    <scope>NUCLEOTIDE SEQUENCE</scope>
</reference>
<comment type="cofactor">
    <cofactor evidence="13">
        <name>Zn(2+)</name>
        <dbReference type="ChEBI" id="CHEBI:29105"/>
    </cofactor>
    <text evidence="13">Binds 1 zinc ion per subunit.</text>
</comment>
<feature type="disulfide bond" evidence="10">
    <location>
        <begin position="563"/>
        <end position="575"/>
    </location>
</feature>
<feature type="binding site" evidence="9">
    <location>
        <position position="432"/>
    </location>
    <ligand>
        <name>Zn(2+)</name>
        <dbReference type="ChEBI" id="CHEBI:29105"/>
        <label>1</label>
        <note>catalytic</note>
    </ligand>
</feature>
<evidence type="ECO:0000256" key="6">
    <source>
        <dbReference type="PIRSR" id="PIRSR601548-10"/>
    </source>
</evidence>
<dbReference type="CDD" id="cd06461">
    <property type="entry name" value="M2_ACE"/>
    <property type="match status" value="1"/>
</dbReference>
<feature type="glycosylation site" description="N-linked (GlcNAc...) asparagine; partial" evidence="6">
    <location>
        <position position="175"/>
    </location>
</feature>
<dbReference type="OrthoDB" id="6431990at2759"/>
<keyword evidence="4 6" id="KW-0325">Glycoprotein</keyword>
<keyword evidence="3 10" id="KW-1015">Disulfide bond</keyword>
<dbReference type="EC" id="3.4.-.-" evidence="13"/>
<dbReference type="PRINTS" id="PR00791">
    <property type="entry name" value="PEPDIPTASEA"/>
</dbReference>
<dbReference type="Proteomes" id="UP000886998">
    <property type="component" value="Unassembled WGS sequence"/>
</dbReference>
<dbReference type="Pfam" id="PF01401">
    <property type="entry name" value="Peptidase_M2"/>
    <property type="match status" value="1"/>
</dbReference>
<dbReference type="SUPFAM" id="SSF55486">
    <property type="entry name" value="Metalloproteases ('zincins'), catalytic domain"/>
    <property type="match status" value="1"/>
</dbReference>
<feature type="signal peptide" evidence="14">
    <location>
        <begin position="1"/>
        <end position="21"/>
    </location>
</feature>
<feature type="chain" id="PRO_5036460259" description="Angiotensin-converting enzyme" evidence="14">
    <location>
        <begin position="22"/>
        <end position="695"/>
    </location>
</feature>
<dbReference type="GO" id="GO:0008241">
    <property type="term" value="F:peptidyl-dipeptidase activity"/>
    <property type="evidence" value="ECO:0007669"/>
    <property type="project" value="InterPro"/>
</dbReference>
<feature type="disulfide bond" evidence="10 12">
    <location>
        <begin position="373"/>
        <end position="391"/>
    </location>
</feature>
<feature type="active site" description="Proton acceptor 2" evidence="7">
    <location>
        <position position="405"/>
    </location>
</feature>